<dbReference type="InterPro" id="IPR029063">
    <property type="entry name" value="SAM-dependent_MTases_sf"/>
</dbReference>
<dbReference type="OrthoDB" id="9805629at2"/>
<dbReference type="PRINTS" id="PR00505">
    <property type="entry name" value="D12N6MTFRASE"/>
</dbReference>
<dbReference type="InterPro" id="IPR012327">
    <property type="entry name" value="MeTrfase_D12"/>
</dbReference>
<keyword evidence="5" id="KW-1185">Reference proteome</keyword>
<dbReference type="GO" id="GO:0043565">
    <property type="term" value="F:sequence-specific DNA binding"/>
    <property type="evidence" value="ECO:0007669"/>
    <property type="project" value="TreeGrafter"/>
</dbReference>
<accession>A0A542EGU1</accession>
<evidence type="ECO:0000313" key="4">
    <source>
        <dbReference type="EMBL" id="TQJ14557.1"/>
    </source>
</evidence>
<dbReference type="GO" id="GO:0006298">
    <property type="term" value="P:mismatch repair"/>
    <property type="evidence" value="ECO:0007669"/>
    <property type="project" value="TreeGrafter"/>
</dbReference>
<dbReference type="PANTHER" id="PTHR30481:SF2">
    <property type="entry name" value="SITE-SPECIFIC DNA-METHYLTRANSFERASE (ADENINE-SPECIFIC)"/>
    <property type="match status" value="1"/>
</dbReference>
<dbReference type="SUPFAM" id="SSF53335">
    <property type="entry name" value="S-adenosyl-L-methionine-dependent methyltransferases"/>
    <property type="match status" value="1"/>
</dbReference>
<dbReference type="GO" id="GO:1904047">
    <property type="term" value="F:S-adenosyl-L-methionine binding"/>
    <property type="evidence" value="ECO:0007669"/>
    <property type="project" value="TreeGrafter"/>
</dbReference>
<evidence type="ECO:0000313" key="5">
    <source>
        <dbReference type="Proteomes" id="UP000320806"/>
    </source>
</evidence>
<comment type="caution">
    <text evidence="4">The sequence shown here is derived from an EMBL/GenBank/DDBJ whole genome shotgun (WGS) entry which is preliminary data.</text>
</comment>
<dbReference type="Proteomes" id="UP000320806">
    <property type="component" value="Unassembled WGS sequence"/>
</dbReference>
<evidence type="ECO:0000256" key="3">
    <source>
        <dbReference type="ARBA" id="ARBA00022691"/>
    </source>
</evidence>
<dbReference type="AlphaFoldDB" id="A0A542EGU1"/>
<dbReference type="EMBL" id="VFMO01000001">
    <property type="protein sequence ID" value="TQJ14557.1"/>
    <property type="molecule type" value="Genomic_DNA"/>
</dbReference>
<gene>
    <name evidence="4" type="ORF">FB459_2024</name>
</gene>
<name>A0A542EGU1_9MICO</name>
<dbReference type="GO" id="GO:0009007">
    <property type="term" value="F:site-specific DNA-methyltransferase (adenine-specific) activity"/>
    <property type="evidence" value="ECO:0007669"/>
    <property type="project" value="UniProtKB-EC"/>
</dbReference>
<keyword evidence="1 4" id="KW-0489">Methyltransferase</keyword>
<sequence length="300" mass="32935">MNNRWTSPLRYPGGKVRMAPFLAGAFAAQWSVMDIEIFLEPFAGGLGAGLKLLEQDAVDELWFAEKHPALAAFWQAVIEQPDELIAAIRSTTPTLETFYAARELVGSPIGADRLDLARSALVLNRCSRSGIIASNVGPIGGKTQKGRWTVASRWNADGLVDRITRIAAVSDRMRYLGTDAIGCIADLNGSGIEDEVFLFVDPPYVREGNRLYANGFAADDHQALADALNDCPAHWMLTYDDEPLVADSLYPDRRIVEFEIPHTANRARIDTEYLVLSDGVMVPESFEPVPGSRVRWLGAA</sequence>
<dbReference type="GO" id="GO:0032259">
    <property type="term" value="P:methylation"/>
    <property type="evidence" value="ECO:0007669"/>
    <property type="project" value="UniProtKB-KW"/>
</dbReference>
<dbReference type="Pfam" id="PF02086">
    <property type="entry name" value="MethyltransfD12"/>
    <property type="match status" value="1"/>
</dbReference>
<evidence type="ECO:0000256" key="1">
    <source>
        <dbReference type="ARBA" id="ARBA00022603"/>
    </source>
</evidence>
<organism evidence="4 5">
    <name type="scientific">Yimella lutea</name>
    <dbReference type="NCBI Taxonomy" id="587872"/>
    <lineage>
        <taxon>Bacteria</taxon>
        <taxon>Bacillati</taxon>
        <taxon>Actinomycetota</taxon>
        <taxon>Actinomycetes</taxon>
        <taxon>Micrococcales</taxon>
        <taxon>Dermacoccaceae</taxon>
        <taxon>Yimella</taxon>
    </lineage>
</organism>
<proteinExistence type="predicted"/>
<keyword evidence="3" id="KW-0949">S-adenosyl-L-methionine</keyword>
<protein>
    <submittedName>
        <fullName evidence="4">DNA adenine methylase</fullName>
    </submittedName>
</protein>
<dbReference type="PANTHER" id="PTHR30481">
    <property type="entry name" value="DNA ADENINE METHYLASE"/>
    <property type="match status" value="1"/>
</dbReference>
<dbReference type="Gene3D" id="3.40.50.150">
    <property type="entry name" value="Vaccinia Virus protein VP39"/>
    <property type="match status" value="2"/>
</dbReference>
<dbReference type="RefSeq" id="WP_141928355.1">
    <property type="nucleotide sequence ID" value="NZ_BAABCI010000003.1"/>
</dbReference>
<reference evidence="4 5" key="1">
    <citation type="submission" date="2019-06" db="EMBL/GenBank/DDBJ databases">
        <title>Sequencing the genomes of 1000 actinobacteria strains.</title>
        <authorList>
            <person name="Klenk H.-P."/>
        </authorList>
    </citation>
    <scope>NUCLEOTIDE SEQUENCE [LARGE SCALE GENOMIC DNA]</scope>
    <source>
        <strain evidence="4 5">DSM 19828</strain>
    </source>
</reference>
<evidence type="ECO:0000256" key="2">
    <source>
        <dbReference type="ARBA" id="ARBA00022679"/>
    </source>
</evidence>
<dbReference type="GO" id="GO:0009307">
    <property type="term" value="P:DNA restriction-modification system"/>
    <property type="evidence" value="ECO:0007669"/>
    <property type="project" value="InterPro"/>
</dbReference>
<keyword evidence="2" id="KW-0808">Transferase</keyword>